<dbReference type="PANTHER" id="PTHR30290:SF10">
    <property type="entry name" value="PERIPLASMIC OLIGOPEPTIDE-BINDING PROTEIN-RELATED"/>
    <property type="match status" value="1"/>
</dbReference>
<dbReference type="Proteomes" id="UP000004846">
    <property type="component" value="Unassembled WGS sequence"/>
</dbReference>
<feature type="signal peptide" evidence="6">
    <location>
        <begin position="1"/>
        <end position="27"/>
    </location>
</feature>
<dbReference type="SUPFAM" id="SSF53850">
    <property type="entry name" value="Periplasmic binding protein-like II"/>
    <property type="match status" value="1"/>
</dbReference>
<comment type="caution">
    <text evidence="8">The sequence shown here is derived from an EMBL/GenBank/DDBJ whole genome shotgun (WGS) entry which is preliminary data.</text>
</comment>
<feature type="domain" description="Solute-binding protein family 5" evidence="7">
    <location>
        <begin position="87"/>
        <end position="474"/>
    </location>
</feature>
<keyword evidence="3" id="KW-0813">Transport</keyword>
<evidence type="ECO:0000313" key="8">
    <source>
        <dbReference type="EMBL" id="EFM82658.1"/>
    </source>
</evidence>
<dbReference type="Pfam" id="PF00496">
    <property type="entry name" value="SBP_bac_5"/>
    <property type="match status" value="1"/>
</dbReference>
<evidence type="ECO:0000256" key="6">
    <source>
        <dbReference type="SAM" id="SignalP"/>
    </source>
</evidence>
<dbReference type="InterPro" id="IPR030678">
    <property type="entry name" value="Peptide/Ni-bd"/>
</dbReference>
<dbReference type="Gene3D" id="3.90.76.10">
    <property type="entry name" value="Dipeptide-binding Protein, Domain 1"/>
    <property type="match status" value="1"/>
</dbReference>
<comment type="subcellular location">
    <subcellularLocation>
        <location evidence="1">Cell envelope</location>
    </subcellularLocation>
</comment>
<dbReference type="EMBL" id="AEBR01000055">
    <property type="protein sequence ID" value="EFM82658.1"/>
    <property type="molecule type" value="Genomic_DNA"/>
</dbReference>
<evidence type="ECO:0000256" key="1">
    <source>
        <dbReference type="ARBA" id="ARBA00004196"/>
    </source>
</evidence>
<proteinExistence type="inferred from homology"/>
<evidence type="ECO:0000256" key="2">
    <source>
        <dbReference type="ARBA" id="ARBA00005695"/>
    </source>
</evidence>
<dbReference type="AlphaFoldDB" id="A0A125W614"/>
<dbReference type="Gene3D" id="3.10.105.10">
    <property type="entry name" value="Dipeptide-binding Protein, Domain 3"/>
    <property type="match status" value="1"/>
</dbReference>
<evidence type="ECO:0000256" key="3">
    <source>
        <dbReference type="ARBA" id="ARBA00022448"/>
    </source>
</evidence>
<reference evidence="9" key="1">
    <citation type="submission" date="2010-07" db="EMBL/GenBank/DDBJ databases">
        <authorList>
            <person name="Weinstock G."/>
            <person name="Sodergren E."/>
            <person name="Clifton S."/>
            <person name="Fulton L."/>
            <person name="Fulton B."/>
            <person name="Courtney L."/>
            <person name="Fronick C."/>
            <person name="Harrison M."/>
            <person name="Strong C."/>
            <person name="Farmer C."/>
            <person name="Delahaunty K."/>
            <person name="Markovic C."/>
            <person name="Hall O."/>
            <person name="Minx P."/>
            <person name="Tomlinson C."/>
            <person name="Mitreva M."/>
            <person name="Hou S."/>
            <person name="Chen J."/>
            <person name="Wollam A."/>
            <person name="Pepin K.H."/>
            <person name="Johnson M."/>
            <person name="Bhonagiri V."/>
            <person name="Zhang X."/>
            <person name="Suruliraj S."/>
            <person name="Warren W."/>
            <person name="Chinwalla A."/>
            <person name="Mardis E.R."/>
            <person name="Wilson R.K."/>
        </authorList>
    </citation>
    <scope>NUCLEOTIDE SEQUENCE [LARGE SCALE GENOMIC DNA]</scope>
    <source>
        <strain evidence="9">TX4248</strain>
    </source>
</reference>
<dbReference type="HOGENOM" id="CLU_017028_0_4_9"/>
<keyword evidence="4 6" id="KW-0732">Signal</keyword>
<evidence type="ECO:0000256" key="5">
    <source>
        <dbReference type="ARBA" id="ARBA00022856"/>
    </source>
</evidence>
<dbReference type="GO" id="GO:0015833">
    <property type="term" value="P:peptide transport"/>
    <property type="evidence" value="ECO:0007669"/>
    <property type="project" value="UniProtKB-KW"/>
</dbReference>
<gene>
    <name evidence="8" type="ORF">HMPREF9498_01738</name>
</gene>
<dbReference type="CDD" id="cd08504">
    <property type="entry name" value="PBP2_OppA"/>
    <property type="match status" value="1"/>
</dbReference>
<dbReference type="PANTHER" id="PTHR30290">
    <property type="entry name" value="PERIPLASMIC BINDING COMPONENT OF ABC TRANSPORTER"/>
    <property type="match status" value="1"/>
</dbReference>
<organism evidence="8 9">
    <name type="scientific">Enterococcus faecalis TX4248</name>
    <dbReference type="NCBI Taxonomy" id="749495"/>
    <lineage>
        <taxon>Bacteria</taxon>
        <taxon>Bacillati</taxon>
        <taxon>Bacillota</taxon>
        <taxon>Bacilli</taxon>
        <taxon>Lactobacillales</taxon>
        <taxon>Enterococcaceae</taxon>
        <taxon>Enterococcus</taxon>
    </lineage>
</organism>
<evidence type="ECO:0000313" key="9">
    <source>
        <dbReference type="Proteomes" id="UP000004846"/>
    </source>
</evidence>
<dbReference type="GO" id="GO:0043190">
    <property type="term" value="C:ATP-binding cassette (ABC) transporter complex"/>
    <property type="evidence" value="ECO:0007669"/>
    <property type="project" value="InterPro"/>
</dbReference>
<sequence>MKSYRRKKMKKYLKITMVCILLVGFLAGCTNKNENKKKQKNTKEAVQLMSPSELTTLNTSVLLDFPDAIVQTAAFEGLYSLDEQDQLVPAVAKALPMISEDGKTYTISLRKEAVWSNDDPVTAHDFEYAWKKMIDPKNGFVYSFLIVETIQNGAEISAGKLAPNELGVIAVDDYTLKVTLKEPKPYFTSLLAFPTFFPQNQKVVEQFGADYGTASDKVVYNGPFVVKDWQQTKMDWQLAKNNRYWDHQNVRSDIINYTVIKETSTALNLFEDGQLDVATLSGELAQQNKNNTLYHSYPTATMNYLRLNQKRKGQATPLANENLRKALALGIDKENLVNNIIADGSKALHGAITEGFVANPTTGLDFRQEAGNLMVYNKEKAQSYWKKAQAELGEKVNVELMVTDDGSYKKIGESLQGSLQELFPGLTIELTALPTEAALNFGRESDYDLFLIYWTPDYQDPISTLMTLYKGNDRNYQNPVYDKLLDEAATTYALEPEKRWATLIAAEKEVIETTAGMIPLSQNEQTVLQNDKVKGLNFHTFGAPLTLKNVYKEK</sequence>
<dbReference type="PROSITE" id="PS51257">
    <property type="entry name" value="PROKAR_LIPOPROTEIN"/>
    <property type="match status" value="1"/>
</dbReference>
<feature type="chain" id="PRO_5039245254" evidence="6">
    <location>
        <begin position="28"/>
        <end position="554"/>
    </location>
</feature>
<dbReference type="InterPro" id="IPR000914">
    <property type="entry name" value="SBP_5_dom"/>
</dbReference>
<protein>
    <submittedName>
        <fullName evidence="8">ABC transporter, substrate-binding protein, family 5</fullName>
    </submittedName>
</protein>
<dbReference type="InterPro" id="IPR039424">
    <property type="entry name" value="SBP_5"/>
</dbReference>
<name>A0A125W614_ENTFL</name>
<dbReference type="GO" id="GO:0030313">
    <property type="term" value="C:cell envelope"/>
    <property type="evidence" value="ECO:0007669"/>
    <property type="project" value="UniProtKB-SubCell"/>
</dbReference>
<evidence type="ECO:0000256" key="4">
    <source>
        <dbReference type="ARBA" id="ARBA00022729"/>
    </source>
</evidence>
<dbReference type="PIRSF" id="PIRSF002741">
    <property type="entry name" value="MppA"/>
    <property type="match status" value="1"/>
</dbReference>
<keyword evidence="5" id="KW-0571">Peptide transport</keyword>
<dbReference type="GO" id="GO:0042597">
    <property type="term" value="C:periplasmic space"/>
    <property type="evidence" value="ECO:0007669"/>
    <property type="project" value="UniProtKB-ARBA"/>
</dbReference>
<evidence type="ECO:0000259" key="7">
    <source>
        <dbReference type="Pfam" id="PF00496"/>
    </source>
</evidence>
<dbReference type="FunFam" id="3.90.76.10:FF:000001">
    <property type="entry name" value="Oligopeptide ABC transporter substrate-binding protein"/>
    <property type="match status" value="1"/>
</dbReference>
<keyword evidence="5" id="KW-0653">Protein transport</keyword>
<comment type="similarity">
    <text evidence="2">Belongs to the bacterial solute-binding protein 5 family.</text>
</comment>
<accession>A0A125W614</accession>
<dbReference type="Gene3D" id="3.40.190.10">
    <property type="entry name" value="Periplasmic binding protein-like II"/>
    <property type="match status" value="1"/>
</dbReference>
<dbReference type="GO" id="GO:1904680">
    <property type="term" value="F:peptide transmembrane transporter activity"/>
    <property type="evidence" value="ECO:0007669"/>
    <property type="project" value="TreeGrafter"/>
</dbReference>